<proteinExistence type="predicted"/>
<keyword evidence="2" id="KW-0479">Metal-binding</keyword>
<dbReference type="SUPFAM" id="SSF57667">
    <property type="entry name" value="beta-beta-alpha zinc fingers"/>
    <property type="match status" value="2"/>
</dbReference>
<dbReference type="PANTHER" id="PTHR14003">
    <property type="entry name" value="TRANSCRIPTIONAL REPRESSOR PROTEIN YY"/>
    <property type="match status" value="1"/>
</dbReference>
<evidence type="ECO:0000256" key="7">
    <source>
        <dbReference type="ARBA" id="ARBA00023125"/>
    </source>
</evidence>
<evidence type="ECO:0000259" key="11">
    <source>
        <dbReference type="PROSITE" id="PS50157"/>
    </source>
</evidence>
<keyword evidence="5" id="KW-0862">Zinc</keyword>
<dbReference type="GO" id="GO:0000978">
    <property type="term" value="F:RNA polymerase II cis-regulatory region sequence-specific DNA binding"/>
    <property type="evidence" value="ECO:0007669"/>
    <property type="project" value="TreeGrafter"/>
</dbReference>
<dbReference type="PANTHER" id="PTHR14003:SF20">
    <property type="entry name" value="FINGER DOMAIN PROTEIN, PUTATIVE (AFU_ORTHOLOGUE AFUA_4G10380)-RELATED"/>
    <property type="match status" value="1"/>
</dbReference>
<protein>
    <recommendedName>
        <fullName evidence="11">C2H2-type domain-containing protein</fullName>
    </recommendedName>
</protein>
<dbReference type="HOGENOM" id="CLU_1722490_0_0_1"/>
<dbReference type="OrthoDB" id="654211at2759"/>
<dbReference type="GO" id="GO:0005667">
    <property type="term" value="C:transcription regulator complex"/>
    <property type="evidence" value="ECO:0007669"/>
    <property type="project" value="TreeGrafter"/>
</dbReference>
<comment type="subcellular location">
    <subcellularLocation>
        <location evidence="1">Nucleus</location>
    </subcellularLocation>
</comment>
<organism evidence="12 13">
    <name type="scientific">Galerina marginata (strain CBS 339.88)</name>
    <dbReference type="NCBI Taxonomy" id="685588"/>
    <lineage>
        <taxon>Eukaryota</taxon>
        <taxon>Fungi</taxon>
        <taxon>Dikarya</taxon>
        <taxon>Basidiomycota</taxon>
        <taxon>Agaricomycotina</taxon>
        <taxon>Agaricomycetes</taxon>
        <taxon>Agaricomycetidae</taxon>
        <taxon>Agaricales</taxon>
        <taxon>Agaricineae</taxon>
        <taxon>Strophariaceae</taxon>
        <taxon>Galerina</taxon>
    </lineage>
</organism>
<reference evidence="13" key="1">
    <citation type="journal article" date="2014" name="Proc. Natl. Acad. Sci. U.S.A.">
        <title>Extensive sampling of basidiomycete genomes demonstrates inadequacy of the white-rot/brown-rot paradigm for wood decay fungi.</title>
        <authorList>
            <person name="Riley R."/>
            <person name="Salamov A.A."/>
            <person name="Brown D.W."/>
            <person name="Nagy L.G."/>
            <person name="Floudas D."/>
            <person name="Held B.W."/>
            <person name="Levasseur A."/>
            <person name="Lombard V."/>
            <person name="Morin E."/>
            <person name="Otillar R."/>
            <person name="Lindquist E.A."/>
            <person name="Sun H."/>
            <person name="LaButti K.M."/>
            <person name="Schmutz J."/>
            <person name="Jabbour D."/>
            <person name="Luo H."/>
            <person name="Baker S.E."/>
            <person name="Pisabarro A.G."/>
            <person name="Walton J.D."/>
            <person name="Blanchette R.A."/>
            <person name="Henrissat B."/>
            <person name="Martin F."/>
            <person name="Cullen D."/>
            <person name="Hibbett D.S."/>
            <person name="Grigoriev I.V."/>
        </authorList>
    </citation>
    <scope>NUCLEOTIDE SEQUENCE [LARGE SCALE GENOMIC DNA]</scope>
    <source>
        <strain evidence="13">CBS 339.88</strain>
    </source>
</reference>
<evidence type="ECO:0000256" key="2">
    <source>
        <dbReference type="ARBA" id="ARBA00022723"/>
    </source>
</evidence>
<accession>A0A067TLH5</accession>
<dbReference type="GO" id="GO:0000785">
    <property type="term" value="C:chromatin"/>
    <property type="evidence" value="ECO:0007669"/>
    <property type="project" value="TreeGrafter"/>
</dbReference>
<dbReference type="Pfam" id="PF00096">
    <property type="entry name" value="zf-C2H2"/>
    <property type="match status" value="2"/>
</dbReference>
<dbReference type="PROSITE" id="PS50157">
    <property type="entry name" value="ZINC_FINGER_C2H2_2"/>
    <property type="match status" value="2"/>
</dbReference>
<dbReference type="FunFam" id="3.30.160.60:FF:000072">
    <property type="entry name" value="zinc finger protein 143 isoform X1"/>
    <property type="match status" value="1"/>
</dbReference>
<evidence type="ECO:0000313" key="12">
    <source>
        <dbReference type="EMBL" id="KDR83976.1"/>
    </source>
</evidence>
<keyword evidence="8" id="KW-0804">Transcription</keyword>
<keyword evidence="9" id="KW-0539">Nucleus</keyword>
<keyword evidence="6" id="KW-0805">Transcription regulation</keyword>
<evidence type="ECO:0000256" key="6">
    <source>
        <dbReference type="ARBA" id="ARBA00023015"/>
    </source>
</evidence>
<dbReference type="InterPro" id="IPR013087">
    <property type="entry name" value="Znf_C2H2_type"/>
</dbReference>
<dbReference type="SMART" id="SM00355">
    <property type="entry name" value="ZnF_C2H2"/>
    <property type="match status" value="3"/>
</dbReference>
<keyword evidence="13" id="KW-1185">Reference proteome</keyword>
<evidence type="ECO:0000256" key="8">
    <source>
        <dbReference type="ARBA" id="ARBA00023163"/>
    </source>
</evidence>
<keyword evidence="4 10" id="KW-0863">Zinc-finger</keyword>
<evidence type="ECO:0000256" key="5">
    <source>
        <dbReference type="ARBA" id="ARBA00022833"/>
    </source>
</evidence>
<dbReference type="InterPro" id="IPR036236">
    <property type="entry name" value="Znf_C2H2_sf"/>
</dbReference>
<dbReference type="GO" id="GO:0031519">
    <property type="term" value="C:PcG protein complex"/>
    <property type="evidence" value="ECO:0007669"/>
    <property type="project" value="TreeGrafter"/>
</dbReference>
<dbReference type="GO" id="GO:0008270">
    <property type="term" value="F:zinc ion binding"/>
    <property type="evidence" value="ECO:0007669"/>
    <property type="project" value="UniProtKB-KW"/>
</dbReference>
<gene>
    <name evidence="12" type="ORF">GALMADRAFT_688854</name>
</gene>
<dbReference type="FunFam" id="3.30.160.60:FF:001228">
    <property type="entry name" value="Zinc finger protein 236"/>
    <property type="match status" value="1"/>
</dbReference>
<evidence type="ECO:0000256" key="10">
    <source>
        <dbReference type="PROSITE-ProRule" id="PRU00042"/>
    </source>
</evidence>
<sequence length="152" mass="17231">MFRISKNQQSSSFLKPPSILLRSVAGQRLYILSHYINLPLIMKAETKNVTRVWPCSECSKAFGRKGDLTRHELLHLGYKPHKCDAPGCGKEFSQFSGLKTHKNVHTKEKPYVCRINGCVASFGDPSSCARHRKETHFRTGGYHCPVPRCNSR</sequence>
<evidence type="ECO:0000256" key="1">
    <source>
        <dbReference type="ARBA" id="ARBA00004123"/>
    </source>
</evidence>
<evidence type="ECO:0000256" key="9">
    <source>
        <dbReference type="ARBA" id="ARBA00023242"/>
    </source>
</evidence>
<dbReference type="Proteomes" id="UP000027222">
    <property type="component" value="Unassembled WGS sequence"/>
</dbReference>
<feature type="domain" description="C2H2-type" evidence="11">
    <location>
        <begin position="81"/>
        <end position="110"/>
    </location>
</feature>
<name>A0A067TLH5_GALM3</name>
<dbReference type="STRING" id="685588.A0A067TLH5"/>
<evidence type="ECO:0000256" key="4">
    <source>
        <dbReference type="ARBA" id="ARBA00022771"/>
    </source>
</evidence>
<dbReference type="PROSITE" id="PS00028">
    <property type="entry name" value="ZINC_FINGER_C2H2_1"/>
    <property type="match status" value="3"/>
</dbReference>
<dbReference type="GO" id="GO:0000981">
    <property type="term" value="F:DNA-binding transcription factor activity, RNA polymerase II-specific"/>
    <property type="evidence" value="ECO:0007669"/>
    <property type="project" value="UniProtKB-ARBA"/>
</dbReference>
<keyword evidence="3" id="KW-0677">Repeat</keyword>
<dbReference type="Gene3D" id="3.30.160.60">
    <property type="entry name" value="Classic Zinc Finger"/>
    <property type="match status" value="3"/>
</dbReference>
<evidence type="ECO:0000313" key="13">
    <source>
        <dbReference type="Proteomes" id="UP000027222"/>
    </source>
</evidence>
<evidence type="ECO:0000256" key="3">
    <source>
        <dbReference type="ARBA" id="ARBA00022737"/>
    </source>
</evidence>
<feature type="domain" description="C2H2-type" evidence="11">
    <location>
        <begin position="53"/>
        <end position="80"/>
    </location>
</feature>
<dbReference type="AlphaFoldDB" id="A0A067TLH5"/>
<dbReference type="EMBL" id="KL142368">
    <property type="protein sequence ID" value="KDR83976.1"/>
    <property type="molecule type" value="Genomic_DNA"/>
</dbReference>
<keyword evidence="7" id="KW-0238">DNA-binding</keyword>